<dbReference type="KEGG" id="hlm:DV707_16920"/>
<proteinExistence type="predicted"/>
<dbReference type="AlphaFoldDB" id="A0A1H6BN81"/>
<organism evidence="4 5">
    <name type="scientific">Halobellus limi</name>
    <dbReference type="NCBI Taxonomy" id="699433"/>
    <lineage>
        <taxon>Archaea</taxon>
        <taxon>Methanobacteriati</taxon>
        <taxon>Methanobacteriota</taxon>
        <taxon>Stenosarchaea group</taxon>
        <taxon>Halobacteria</taxon>
        <taxon>Halobacteriales</taxon>
        <taxon>Haloferacaceae</taxon>
        <taxon>Halobellus</taxon>
    </lineage>
</organism>
<keyword evidence="3" id="KW-0614">Plasmid</keyword>
<dbReference type="EMBL" id="FNVN01000005">
    <property type="protein sequence ID" value="SEG62130.1"/>
    <property type="molecule type" value="Genomic_DNA"/>
</dbReference>
<name>A0A1H6BN81_9EURY</name>
<evidence type="ECO:0000313" key="3">
    <source>
        <dbReference type="EMBL" id="QCC49418.1"/>
    </source>
</evidence>
<reference evidence="3 6" key="2">
    <citation type="journal article" date="2019" name="Nat. Commun.">
        <title>A new type of DNA phosphorothioation-based antiviral system in archaea.</title>
        <authorList>
            <person name="Xiong L."/>
            <person name="Liu S."/>
            <person name="Chen S."/>
            <person name="Xiao Y."/>
            <person name="Zhu B."/>
            <person name="Gao Y."/>
            <person name="Zhang Y."/>
            <person name="Chen B."/>
            <person name="Luo J."/>
            <person name="Deng Z."/>
            <person name="Chen X."/>
            <person name="Wang L."/>
            <person name="Chen S."/>
        </authorList>
    </citation>
    <scope>NUCLEOTIDE SEQUENCE [LARGE SCALE GENOMIC DNA]</scope>
    <source>
        <strain evidence="3 6">CGMCC 1.10331</strain>
        <plasmid evidence="3 6">unnamed2</plasmid>
    </source>
</reference>
<evidence type="ECO:0000256" key="1">
    <source>
        <dbReference type="PIRSR" id="PIRSR006487-1"/>
    </source>
</evidence>
<keyword evidence="3" id="KW-0808">Transferase</keyword>
<dbReference type="GO" id="GO:0008168">
    <property type="term" value="F:methyltransferase activity"/>
    <property type="evidence" value="ECO:0007669"/>
    <property type="project" value="UniProtKB-KW"/>
</dbReference>
<dbReference type="RefSeq" id="WP_103992562.1">
    <property type="nucleotide sequence ID" value="NZ_CP031313.1"/>
</dbReference>
<dbReference type="Pfam" id="PF01571">
    <property type="entry name" value="GCV_T"/>
    <property type="match status" value="1"/>
</dbReference>
<dbReference type="GO" id="GO:0032259">
    <property type="term" value="P:methylation"/>
    <property type="evidence" value="ECO:0007669"/>
    <property type="project" value="UniProtKB-KW"/>
</dbReference>
<dbReference type="InterPro" id="IPR027266">
    <property type="entry name" value="TrmE/GcvT-like"/>
</dbReference>
<gene>
    <name evidence="3" type="ORF">DV707_16920</name>
    <name evidence="4" type="ORF">SAMN04488133_2879</name>
</gene>
<evidence type="ECO:0000259" key="2">
    <source>
        <dbReference type="Pfam" id="PF01571"/>
    </source>
</evidence>
<dbReference type="EMBL" id="CP031313">
    <property type="protein sequence ID" value="QCC49418.1"/>
    <property type="molecule type" value="Genomic_DNA"/>
</dbReference>
<evidence type="ECO:0000313" key="4">
    <source>
        <dbReference type="EMBL" id="SEG62130.1"/>
    </source>
</evidence>
<dbReference type="Proteomes" id="UP000296733">
    <property type="component" value="Plasmid unnamed2"/>
</dbReference>
<dbReference type="OrthoDB" id="2001at2157"/>
<dbReference type="InterPro" id="IPR028896">
    <property type="entry name" value="GcvT/YgfZ/DmdA"/>
</dbReference>
<geneLocation type="plasmid" evidence="3">
    <name>unnamed2</name>
</geneLocation>
<dbReference type="GeneID" id="39859805"/>
<dbReference type="PANTHER" id="PTHR43757">
    <property type="entry name" value="AMINOMETHYLTRANSFERASE"/>
    <property type="match status" value="1"/>
</dbReference>
<dbReference type="SUPFAM" id="SSF103025">
    <property type="entry name" value="Folate-binding domain"/>
    <property type="match status" value="1"/>
</dbReference>
<sequence length="453" mass="51444">MTEKSLAQVLQSVENPAETFRNTDLGWQPYVFEDEYTNWIEEQRAVAKSCAVVDQSYHMEILEIEGPDAVDLLESLSVNSFQKVRDGDPPQAINYLTCNPDGYVIGDVIVFYFGENRFSSVGSEWINNWIRYNAEAGEYNVDLEIPYHPFDDQDPPEFRFQVQGPHAMDVMEEVADGSLPDISFFEMDTIEIDGVRTFALGHGMAAMPGLEIFGPHEHHDEVLDSILEVGEQYGIRQLGTQAYKTGKIGSGWFVAAVPAIYEHDELQGYREWLDADSMEASLSIGGSYESDDITDYYMNPIEQGKSHLIDFDHDFVGKDALQEMMEQEQRERVTLVWDVDDVVDVYASLFREGETSKFINLPDVATRWSAMHYDKIVDDGEMIGLSKYPGYLSYEREMLSLAVVDPEYSEPGTEVSFVWGDETKKQRVERHEPVEIRATVANAPYVKGGRTNL</sequence>
<dbReference type="Gene3D" id="3.30.1360.120">
    <property type="entry name" value="Probable tRNA modification gtpase trme, domain 1"/>
    <property type="match status" value="1"/>
</dbReference>
<accession>A0A1H6BN81</accession>
<feature type="domain" description="GCVT N-terminal" evidence="2">
    <location>
        <begin position="30"/>
        <end position="251"/>
    </location>
</feature>
<keyword evidence="4" id="KW-0489">Methyltransferase</keyword>
<dbReference type="InterPro" id="IPR006222">
    <property type="entry name" value="GCVT_N"/>
</dbReference>
<keyword evidence="5" id="KW-1185">Reference proteome</keyword>
<feature type="binding site" evidence="1">
    <location>
        <position position="211"/>
    </location>
    <ligand>
        <name>substrate</name>
    </ligand>
</feature>
<dbReference type="Proteomes" id="UP000236740">
    <property type="component" value="Unassembled WGS sequence"/>
</dbReference>
<protein>
    <submittedName>
        <fullName evidence="3">Aminomethyl transferase family protein</fullName>
    </submittedName>
    <submittedName>
        <fullName evidence="4">Vanillate/3-O-methylgallate O-demethylase</fullName>
    </submittedName>
</protein>
<evidence type="ECO:0000313" key="6">
    <source>
        <dbReference type="Proteomes" id="UP000296733"/>
    </source>
</evidence>
<evidence type="ECO:0000313" key="5">
    <source>
        <dbReference type="Proteomes" id="UP000236740"/>
    </source>
</evidence>
<reference evidence="4 5" key="1">
    <citation type="submission" date="2016-10" db="EMBL/GenBank/DDBJ databases">
        <authorList>
            <person name="de Groot N.N."/>
        </authorList>
    </citation>
    <scope>NUCLEOTIDE SEQUENCE [LARGE SCALE GENOMIC DNA]</scope>
    <source>
        <strain evidence="4 5">CGMCC 1.10331</strain>
    </source>
</reference>
<dbReference type="PANTHER" id="PTHR43757:SF2">
    <property type="entry name" value="AMINOMETHYLTRANSFERASE, MITOCHONDRIAL"/>
    <property type="match status" value="1"/>
</dbReference>